<protein>
    <submittedName>
        <fullName evidence="1">Uncharacterized protein</fullName>
    </submittedName>
</protein>
<organism evidence="1 2">
    <name type="scientific">Dioscorea alata</name>
    <name type="common">Purple yam</name>
    <dbReference type="NCBI Taxonomy" id="55571"/>
    <lineage>
        <taxon>Eukaryota</taxon>
        <taxon>Viridiplantae</taxon>
        <taxon>Streptophyta</taxon>
        <taxon>Embryophyta</taxon>
        <taxon>Tracheophyta</taxon>
        <taxon>Spermatophyta</taxon>
        <taxon>Magnoliopsida</taxon>
        <taxon>Liliopsida</taxon>
        <taxon>Dioscoreales</taxon>
        <taxon>Dioscoreaceae</taxon>
        <taxon>Dioscorea</taxon>
    </lineage>
</organism>
<gene>
    <name evidence="1" type="ORF">IHE45_04G106600</name>
</gene>
<name>A0ACB7WF82_DIOAL</name>
<evidence type="ECO:0000313" key="2">
    <source>
        <dbReference type="Proteomes" id="UP000827976"/>
    </source>
</evidence>
<evidence type="ECO:0000313" key="1">
    <source>
        <dbReference type="EMBL" id="KAH7686465.1"/>
    </source>
</evidence>
<dbReference type="Proteomes" id="UP000827976">
    <property type="component" value="Chromosome 4"/>
</dbReference>
<accession>A0ACB7WF82</accession>
<dbReference type="EMBL" id="CM037014">
    <property type="protein sequence ID" value="KAH7686465.1"/>
    <property type="molecule type" value="Genomic_DNA"/>
</dbReference>
<keyword evidence="2" id="KW-1185">Reference proteome</keyword>
<comment type="caution">
    <text evidence="1">The sequence shown here is derived from an EMBL/GenBank/DDBJ whole genome shotgun (WGS) entry which is preliminary data.</text>
</comment>
<reference evidence="2" key="1">
    <citation type="journal article" date="2022" name="Nat. Commun.">
        <title>Chromosome evolution and the genetic basis of agronomically important traits in greater yam.</title>
        <authorList>
            <person name="Bredeson J.V."/>
            <person name="Lyons J.B."/>
            <person name="Oniyinde I.O."/>
            <person name="Okereke N.R."/>
            <person name="Kolade O."/>
            <person name="Nnabue I."/>
            <person name="Nwadili C.O."/>
            <person name="Hribova E."/>
            <person name="Parker M."/>
            <person name="Nwogha J."/>
            <person name="Shu S."/>
            <person name="Carlson J."/>
            <person name="Kariba R."/>
            <person name="Muthemba S."/>
            <person name="Knop K."/>
            <person name="Barton G.J."/>
            <person name="Sherwood A.V."/>
            <person name="Lopez-Montes A."/>
            <person name="Asiedu R."/>
            <person name="Jamnadass R."/>
            <person name="Muchugi A."/>
            <person name="Goodstein D."/>
            <person name="Egesi C.N."/>
            <person name="Featherston J."/>
            <person name="Asfaw A."/>
            <person name="Simpson G.G."/>
            <person name="Dolezel J."/>
            <person name="Hendre P.S."/>
            <person name="Van Deynze A."/>
            <person name="Kumar P.L."/>
            <person name="Obidiegwu J.E."/>
            <person name="Bhattacharjee R."/>
            <person name="Rokhsar D.S."/>
        </authorList>
    </citation>
    <scope>NUCLEOTIDE SEQUENCE [LARGE SCALE GENOMIC DNA]</scope>
    <source>
        <strain evidence="2">cv. TDa95/00328</strain>
    </source>
</reference>
<proteinExistence type="predicted"/>
<sequence length="143" mass="16182">MEDFRSRSFGDGRRHMELYSGGGGGGDGREVMASYPSSGMHDMRCYSASYAYRQQSNNPQKEMKLKKGKSMSASSSSSSYSHSSSSSGPVTKFGWSINDPEMQRKKRVAGYKVYGMEGKMKGSLRKSFRWLKDRYSQVVYGWW</sequence>